<dbReference type="InterPro" id="IPR013922">
    <property type="entry name" value="Cyclin_PHO80-like"/>
</dbReference>
<dbReference type="AlphaFoldDB" id="A0AAV7Z8U2"/>
<reference evidence="2" key="1">
    <citation type="submission" date="2022-08" db="EMBL/GenBank/DDBJ databases">
        <title>Novel sulphate-reducing endosymbionts in the free-living metamonad Anaeramoeba.</title>
        <authorList>
            <person name="Jerlstrom-Hultqvist J."/>
            <person name="Cepicka I."/>
            <person name="Gallot-Lavallee L."/>
            <person name="Salas-Leiva D."/>
            <person name="Curtis B.A."/>
            <person name="Zahonova K."/>
            <person name="Pipaliya S."/>
            <person name="Dacks J."/>
            <person name="Roger A.J."/>
        </authorList>
    </citation>
    <scope>NUCLEOTIDE SEQUENCE</scope>
    <source>
        <strain evidence="2">Busselton2</strain>
    </source>
</reference>
<dbReference type="InterPro" id="IPR036915">
    <property type="entry name" value="Cyclin-like_sf"/>
</dbReference>
<protein>
    <recommendedName>
        <fullName evidence="4">Cyclin</fullName>
    </recommendedName>
</protein>
<evidence type="ECO:0008006" key="4">
    <source>
        <dbReference type="Google" id="ProtNLM"/>
    </source>
</evidence>
<dbReference type="Pfam" id="PF08613">
    <property type="entry name" value="Cyclin"/>
    <property type="match status" value="1"/>
</dbReference>
<proteinExistence type="predicted"/>
<dbReference type="Gene3D" id="1.10.472.10">
    <property type="entry name" value="Cyclin-like"/>
    <property type="match status" value="1"/>
</dbReference>
<dbReference type="PANTHER" id="PTHR15615:SF108">
    <property type="entry name" value="PROTEIN CNPPD1"/>
    <property type="match status" value="1"/>
</dbReference>
<evidence type="ECO:0000256" key="1">
    <source>
        <dbReference type="SAM" id="MobiDB-lite"/>
    </source>
</evidence>
<evidence type="ECO:0000313" key="3">
    <source>
        <dbReference type="Proteomes" id="UP001146793"/>
    </source>
</evidence>
<dbReference type="EMBL" id="JANTQA010000036">
    <property type="protein sequence ID" value="KAJ3437197.1"/>
    <property type="molecule type" value="Genomic_DNA"/>
</dbReference>
<dbReference type="Proteomes" id="UP001146793">
    <property type="component" value="Unassembled WGS sequence"/>
</dbReference>
<dbReference type="SUPFAM" id="SSF47954">
    <property type="entry name" value="Cyclin-like"/>
    <property type="match status" value="1"/>
</dbReference>
<evidence type="ECO:0000313" key="2">
    <source>
        <dbReference type="EMBL" id="KAJ3437197.1"/>
    </source>
</evidence>
<feature type="compositionally biased region" description="Basic and acidic residues" evidence="1">
    <location>
        <begin position="212"/>
        <end position="226"/>
    </location>
</feature>
<accession>A0AAV7Z8U2</accession>
<feature type="region of interest" description="Disordered" evidence="1">
    <location>
        <begin position="212"/>
        <end position="235"/>
    </location>
</feature>
<dbReference type="GO" id="GO:0019901">
    <property type="term" value="F:protein kinase binding"/>
    <property type="evidence" value="ECO:0007669"/>
    <property type="project" value="InterPro"/>
</dbReference>
<gene>
    <name evidence="2" type="ORF">M0812_19270</name>
</gene>
<comment type="caution">
    <text evidence="2">The sequence shown here is derived from an EMBL/GenBank/DDBJ whole genome shotgun (WGS) entry which is preliminary data.</text>
</comment>
<name>A0AAV7Z8U2_9EUKA</name>
<dbReference type="PANTHER" id="PTHR15615">
    <property type="match status" value="1"/>
</dbReference>
<sequence length="332" mass="39374">MNNFYVKKQTVSEFWVGLMQHTEPREGNNKLDQLQIFYNSCGDLDFLKTTIMKIICQCPCSYESLIHSVELMRRIVILNKGLEITPSNCLYFLITSIMVASKFCDDICYDNQSYAQILGISLELMNELEVSFLFSVNWNLVLDEGEFEDTLEIIICKKYHLFDPYPVQNVNSTRRPKEISKKERIASQELAREDDCYFKERDEIIKISPDVVKRNSTDNPPSDKKIVNRKKERNTPITNQKINNIQQNNQEHTQLRNIIKPIYNTNEILKNPIDYPIEGYNTISASFDHYKNNLRKRDIPQNYFQEQNVVKKGYKRHYYEKKTQYYLPNQYF</sequence>
<organism evidence="2 3">
    <name type="scientific">Anaeramoeba flamelloides</name>
    <dbReference type="NCBI Taxonomy" id="1746091"/>
    <lineage>
        <taxon>Eukaryota</taxon>
        <taxon>Metamonada</taxon>
        <taxon>Anaeramoebidae</taxon>
        <taxon>Anaeramoeba</taxon>
    </lineage>
</organism>